<dbReference type="FunFam" id="1.20.5.170:FF:000011">
    <property type="entry name" value="Transcription factor MafG, putative"/>
    <property type="match status" value="1"/>
</dbReference>
<reference evidence="10" key="2">
    <citation type="submission" date="2020-06" db="EMBL/GenBank/DDBJ databases">
        <authorList>
            <person name="Sheffer M."/>
        </authorList>
    </citation>
    <scope>NUCLEOTIDE SEQUENCE</scope>
</reference>
<evidence type="ECO:0000256" key="4">
    <source>
        <dbReference type="ARBA" id="ARBA00023015"/>
    </source>
</evidence>
<evidence type="ECO:0000256" key="8">
    <source>
        <dbReference type="SAM" id="Coils"/>
    </source>
</evidence>
<sequence length="146" mass="17124">MNDQWSDYLSIKEEPLSEVKSEMNFSGFHALSSSAEISDDELVSLTVRDLNRLLKNSGLSRSEIQRMKQRRRTLKNRGYAASCRNKRLEQKDELQYDRAIIVRDINNLKLENKALEQEVLQKKKNYESLKQYAISENIYIPPELDI</sequence>
<evidence type="ECO:0000256" key="2">
    <source>
        <dbReference type="ARBA" id="ARBA00008500"/>
    </source>
</evidence>
<dbReference type="InterPro" id="IPR004826">
    <property type="entry name" value="bZIP_Maf"/>
</dbReference>
<dbReference type="PANTHER" id="PTHR10129">
    <property type="entry name" value="TRANSCRIPTION FACTOR MAF"/>
    <property type="match status" value="1"/>
</dbReference>
<evidence type="ECO:0000313" key="11">
    <source>
        <dbReference type="Proteomes" id="UP000807504"/>
    </source>
</evidence>
<evidence type="ECO:0000313" key="10">
    <source>
        <dbReference type="EMBL" id="KAF8793017.1"/>
    </source>
</evidence>
<dbReference type="Proteomes" id="UP000807504">
    <property type="component" value="Unassembled WGS sequence"/>
</dbReference>
<keyword evidence="4" id="KW-0805">Transcription regulation</keyword>
<organism evidence="10 11">
    <name type="scientific">Argiope bruennichi</name>
    <name type="common">Wasp spider</name>
    <name type="synonym">Aranea bruennichi</name>
    <dbReference type="NCBI Taxonomy" id="94029"/>
    <lineage>
        <taxon>Eukaryota</taxon>
        <taxon>Metazoa</taxon>
        <taxon>Ecdysozoa</taxon>
        <taxon>Arthropoda</taxon>
        <taxon>Chelicerata</taxon>
        <taxon>Arachnida</taxon>
        <taxon>Araneae</taxon>
        <taxon>Araneomorphae</taxon>
        <taxon>Entelegynae</taxon>
        <taxon>Araneoidea</taxon>
        <taxon>Araneidae</taxon>
        <taxon>Argiope</taxon>
    </lineage>
</organism>
<dbReference type="Gene3D" id="1.20.5.170">
    <property type="match status" value="1"/>
</dbReference>
<keyword evidence="3" id="KW-0678">Repressor</keyword>
<dbReference type="GO" id="GO:0000981">
    <property type="term" value="F:DNA-binding transcription factor activity, RNA polymerase II-specific"/>
    <property type="evidence" value="ECO:0007669"/>
    <property type="project" value="TreeGrafter"/>
</dbReference>
<dbReference type="InterPro" id="IPR024874">
    <property type="entry name" value="Transcription_factor_Maf_fam"/>
</dbReference>
<reference evidence="10" key="1">
    <citation type="journal article" date="2020" name="bioRxiv">
        <title>Chromosome-level reference genome of the European wasp spider Argiope bruennichi: a resource for studies on range expansion and evolutionary adaptation.</title>
        <authorList>
            <person name="Sheffer M.M."/>
            <person name="Hoppe A."/>
            <person name="Krehenwinkel H."/>
            <person name="Uhl G."/>
            <person name="Kuss A.W."/>
            <person name="Jensen L."/>
            <person name="Jensen C."/>
            <person name="Gillespie R.G."/>
            <person name="Hoff K.J."/>
            <person name="Prost S."/>
        </authorList>
    </citation>
    <scope>NUCLEOTIDE SEQUENCE</scope>
</reference>
<feature type="domain" description="Basic leucine zipper" evidence="9">
    <location>
        <begin position="37"/>
        <end position="128"/>
    </location>
</feature>
<keyword evidence="8" id="KW-0175">Coiled coil</keyword>
<dbReference type="Pfam" id="PF03131">
    <property type="entry name" value="bZIP_Maf"/>
    <property type="match status" value="1"/>
</dbReference>
<dbReference type="SUPFAM" id="SSF47454">
    <property type="entry name" value="A DNA-binding domain in eukaryotic transcription factors"/>
    <property type="match status" value="1"/>
</dbReference>
<dbReference type="GO" id="GO:0005634">
    <property type="term" value="C:nucleus"/>
    <property type="evidence" value="ECO:0007669"/>
    <property type="project" value="UniProtKB-SubCell"/>
</dbReference>
<evidence type="ECO:0000256" key="7">
    <source>
        <dbReference type="ARBA" id="ARBA00023242"/>
    </source>
</evidence>
<dbReference type="EMBL" id="JABXBU010000003">
    <property type="protein sequence ID" value="KAF8793017.1"/>
    <property type="molecule type" value="Genomic_DNA"/>
</dbReference>
<name>A0A8T0FPB2_ARGBR</name>
<keyword evidence="7" id="KW-0539">Nucleus</keyword>
<evidence type="ECO:0000256" key="6">
    <source>
        <dbReference type="ARBA" id="ARBA00023163"/>
    </source>
</evidence>
<protein>
    <submittedName>
        <fullName evidence="10">Transcription factor MafF like protein</fullName>
    </submittedName>
</protein>
<keyword evidence="5" id="KW-0238">DNA-binding</keyword>
<comment type="subcellular location">
    <subcellularLocation>
        <location evidence="1">Nucleus</location>
    </subcellularLocation>
</comment>
<comment type="similarity">
    <text evidence="2">Belongs to the bZIP family. Maf subfamily.</text>
</comment>
<dbReference type="AlphaFoldDB" id="A0A8T0FPB2"/>
<proteinExistence type="inferred from homology"/>
<accession>A0A8T0FPB2</accession>
<keyword evidence="6" id="KW-0804">Transcription</keyword>
<keyword evidence="11" id="KW-1185">Reference proteome</keyword>
<dbReference type="InterPro" id="IPR008917">
    <property type="entry name" value="TF_DNA-bd_sf"/>
</dbReference>
<feature type="coiled-coil region" evidence="8">
    <location>
        <begin position="98"/>
        <end position="132"/>
    </location>
</feature>
<evidence type="ECO:0000256" key="1">
    <source>
        <dbReference type="ARBA" id="ARBA00004123"/>
    </source>
</evidence>
<evidence type="ECO:0000256" key="3">
    <source>
        <dbReference type="ARBA" id="ARBA00022491"/>
    </source>
</evidence>
<dbReference type="PANTHER" id="PTHR10129:SF48">
    <property type="entry name" value="MAF-S, ISOFORM B"/>
    <property type="match status" value="1"/>
</dbReference>
<dbReference type="GO" id="GO:0000978">
    <property type="term" value="F:RNA polymerase II cis-regulatory region sequence-specific DNA binding"/>
    <property type="evidence" value="ECO:0007669"/>
    <property type="project" value="TreeGrafter"/>
</dbReference>
<evidence type="ECO:0000259" key="9">
    <source>
        <dbReference type="Pfam" id="PF03131"/>
    </source>
</evidence>
<comment type="caution">
    <text evidence="10">The sequence shown here is derived from an EMBL/GenBank/DDBJ whole genome shotgun (WGS) entry which is preliminary data.</text>
</comment>
<gene>
    <name evidence="10" type="ORF">HNY73_004546</name>
</gene>
<evidence type="ECO:0000256" key="5">
    <source>
        <dbReference type="ARBA" id="ARBA00023125"/>
    </source>
</evidence>